<dbReference type="InterPro" id="IPR044567">
    <property type="entry name" value="CLSY/DRD1"/>
</dbReference>
<dbReference type="GO" id="GO:0080188">
    <property type="term" value="P:gene silencing by siRNA-directed DNA methylation"/>
    <property type="evidence" value="ECO:0007669"/>
    <property type="project" value="InterPro"/>
</dbReference>
<gene>
    <name evidence="7" type="ORF">HanXRQr2_Chr16g0762971</name>
</gene>
<dbReference type="AlphaFoldDB" id="A0A9K3H1J6"/>
<evidence type="ECO:0000256" key="5">
    <source>
        <dbReference type="ARBA" id="ARBA00023242"/>
    </source>
</evidence>
<dbReference type="Proteomes" id="UP000215914">
    <property type="component" value="Unassembled WGS sequence"/>
</dbReference>
<evidence type="ECO:0000256" key="1">
    <source>
        <dbReference type="ARBA" id="ARBA00004123"/>
    </source>
</evidence>
<dbReference type="Gramene" id="mRNA:HanXRQr2_Chr16g0762971">
    <property type="protein sequence ID" value="mRNA:HanXRQr2_Chr16g0762971"/>
    <property type="gene ID" value="HanXRQr2_Chr16g0762971"/>
</dbReference>
<feature type="region of interest" description="Disordered" evidence="6">
    <location>
        <begin position="151"/>
        <end position="226"/>
    </location>
</feature>
<keyword evidence="5" id="KW-0539">Nucleus</keyword>
<keyword evidence="3" id="KW-0378">Hydrolase</keyword>
<feature type="compositionally biased region" description="Basic and acidic residues" evidence="6">
    <location>
        <begin position="181"/>
        <end position="200"/>
    </location>
</feature>
<reference evidence="7" key="1">
    <citation type="journal article" date="2017" name="Nature">
        <title>The sunflower genome provides insights into oil metabolism, flowering and Asterid evolution.</title>
        <authorList>
            <person name="Badouin H."/>
            <person name="Gouzy J."/>
            <person name="Grassa C.J."/>
            <person name="Murat F."/>
            <person name="Staton S.E."/>
            <person name="Cottret L."/>
            <person name="Lelandais-Briere C."/>
            <person name="Owens G.L."/>
            <person name="Carrere S."/>
            <person name="Mayjonade B."/>
            <person name="Legrand L."/>
            <person name="Gill N."/>
            <person name="Kane N.C."/>
            <person name="Bowers J.E."/>
            <person name="Hubner S."/>
            <person name="Bellec A."/>
            <person name="Berard A."/>
            <person name="Berges H."/>
            <person name="Blanchet N."/>
            <person name="Boniface M.C."/>
            <person name="Brunel D."/>
            <person name="Catrice O."/>
            <person name="Chaidir N."/>
            <person name="Claudel C."/>
            <person name="Donnadieu C."/>
            <person name="Faraut T."/>
            <person name="Fievet G."/>
            <person name="Helmstetter N."/>
            <person name="King M."/>
            <person name="Knapp S.J."/>
            <person name="Lai Z."/>
            <person name="Le Paslier M.C."/>
            <person name="Lippi Y."/>
            <person name="Lorenzon L."/>
            <person name="Mandel J.R."/>
            <person name="Marage G."/>
            <person name="Marchand G."/>
            <person name="Marquand E."/>
            <person name="Bret-Mestries E."/>
            <person name="Morien E."/>
            <person name="Nambeesan S."/>
            <person name="Nguyen T."/>
            <person name="Pegot-Espagnet P."/>
            <person name="Pouilly N."/>
            <person name="Raftis F."/>
            <person name="Sallet E."/>
            <person name="Schiex T."/>
            <person name="Thomas J."/>
            <person name="Vandecasteele C."/>
            <person name="Vares D."/>
            <person name="Vear F."/>
            <person name="Vautrin S."/>
            <person name="Crespi M."/>
            <person name="Mangin B."/>
            <person name="Burke J.M."/>
            <person name="Salse J."/>
            <person name="Munos S."/>
            <person name="Vincourt P."/>
            <person name="Rieseberg L.H."/>
            <person name="Langlade N.B."/>
        </authorList>
    </citation>
    <scope>NUCLEOTIDE SEQUENCE</scope>
    <source>
        <tissue evidence="7">Leaves</tissue>
    </source>
</reference>
<sequence>MFLNVRILTETDDTDEDLKASGNLSNTNADPFWSTEDESSSSSEFKKPNFKRFLSQLNKRPYGTTTNPLSVFGNLTCFLIYFSVGPKFLTFLCRIFLFVYSLDNSDSDEHEGDGYVNLEEHEDAIVALPVSCKYDRGSRKDTKASSFQFTEDVPIDSSERESDDLDGADLLPVNKRPHRRTQNDKEKVWSGSASRKEKSPSVRKPNMKNTCQIPMDEPSDTEVNEKQNTIDELISRNVKGDIAKSVKSGKFKKGGRRDVAACINAILESVINNEEDHITQEDECLPSHFKFDDTEDESSQKSIESNGEELFEEMEFALKCDEVGSYRIPQVENQEEVNHYDDNGLCENGVHGETYFEEQTGLRCLLCGDVLVESRYVIPKLVSNFKY</sequence>
<keyword evidence="2" id="KW-0547">Nucleotide-binding</keyword>
<keyword evidence="3" id="KW-0347">Helicase</keyword>
<keyword evidence="4" id="KW-0067">ATP-binding</keyword>
<evidence type="ECO:0000313" key="7">
    <source>
        <dbReference type="EMBL" id="KAF5761259.1"/>
    </source>
</evidence>
<evidence type="ECO:0000256" key="4">
    <source>
        <dbReference type="ARBA" id="ARBA00022840"/>
    </source>
</evidence>
<comment type="caution">
    <text evidence="7">The sequence shown here is derived from an EMBL/GenBank/DDBJ whole genome shotgun (WGS) entry which is preliminary data.</text>
</comment>
<evidence type="ECO:0000256" key="3">
    <source>
        <dbReference type="ARBA" id="ARBA00022806"/>
    </source>
</evidence>
<reference evidence="7" key="2">
    <citation type="submission" date="2020-06" db="EMBL/GenBank/DDBJ databases">
        <title>Helianthus annuus Genome sequencing and assembly Release 2.</title>
        <authorList>
            <person name="Gouzy J."/>
            <person name="Langlade N."/>
            <person name="Munos S."/>
        </authorList>
    </citation>
    <scope>NUCLEOTIDE SEQUENCE</scope>
    <source>
        <tissue evidence="7">Leaves</tissue>
    </source>
</reference>
<dbReference type="GO" id="GO:0004386">
    <property type="term" value="F:helicase activity"/>
    <property type="evidence" value="ECO:0007669"/>
    <property type="project" value="UniProtKB-KW"/>
</dbReference>
<evidence type="ECO:0000256" key="2">
    <source>
        <dbReference type="ARBA" id="ARBA00022741"/>
    </source>
</evidence>
<dbReference type="PANTHER" id="PTHR45821:SF25">
    <property type="entry name" value="HELICASE ATP-BINDING DOMAIN-CONTAINING PROTEIN"/>
    <property type="match status" value="1"/>
</dbReference>
<organism evidence="7 8">
    <name type="scientific">Helianthus annuus</name>
    <name type="common">Common sunflower</name>
    <dbReference type="NCBI Taxonomy" id="4232"/>
    <lineage>
        <taxon>Eukaryota</taxon>
        <taxon>Viridiplantae</taxon>
        <taxon>Streptophyta</taxon>
        <taxon>Embryophyta</taxon>
        <taxon>Tracheophyta</taxon>
        <taxon>Spermatophyta</taxon>
        <taxon>Magnoliopsida</taxon>
        <taxon>eudicotyledons</taxon>
        <taxon>Gunneridae</taxon>
        <taxon>Pentapetalae</taxon>
        <taxon>asterids</taxon>
        <taxon>campanulids</taxon>
        <taxon>Asterales</taxon>
        <taxon>Asteraceae</taxon>
        <taxon>Asteroideae</taxon>
        <taxon>Heliantheae alliance</taxon>
        <taxon>Heliantheae</taxon>
        <taxon>Helianthus</taxon>
    </lineage>
</organism>
<comment type="subcellular location">
    <subcellularLocation>
        <location evidence="1">Nucleus</location>
    </subcellularLocation>
</comment>
<dbReference type="PANTHER" id="PTHR45821">
    <property type="entry name" value="SNF2 DOMAIN-CONTAINING PROTEIN CLASSY 2-RELATED"/>
    <property type="match status" value="1"/>
</dbReference>
<evidence type="ECO:0000256" key="6">
    <source>
        <dbReference type="SAM" id="MobiDB-lite"/>
    </source>
</evidence>
<dbReference type="EMBL" id="MNCJ02000331">
    <property type="protein sequence ID" value="KAF5761259.1"/>
    <property type="molecule type" value="Genomic_DNA"/>
</dbReference>
<keyword evidence="8" id="KW-1185">Reference proteome</keyword>
<dbReference type="GO" id="GO:0005634">
    <property type="term" value="C:nucleus"/>
    <property type="evidence" value="ECO:0007669"/>
    <property type="project" value="UniProtKB-SubCell"/>
</dbReference>
<proteinExistence type="predicted"/>
<accession>A0A9K3H1J6</accession>
<dbReference type="GO" id="GO:0005524">
    <property type="term" value="F:ATP binding"/>
    <property type="evidence" value="ECO:0007669"/>
    <property type="project" value="UniProtKB-KW"/>
</dbReference>
<protein>
    <submittedName>
        <fullName evidence="7">Uncharacterized protein</fullName>
    </submittedName>
</protein>
<name>A0A9K3H1J6_HELAN</name>
<evidence type="ECO:0000313" key="8">
    <source>
        <dbReference type="Proteomes" id="UP000215914"/>
    </source>
</evidence>